<accession>F0Q9P1</accession>
<sequence>MAHRIGQTGADDQSIDAIAAGFSNASPQIFHSFVAFFSADNLHGHIEGPIFESQAILLKGLLMEIGCFNEIHIPIYNSIFSSSNVNQGIYISNRHVDTNTINLRWRQVAASITTKSDHCRAAEVIQSRLPSNGVPGGNT</sequence>
<dbReference type="KEGG" id="aaa:Acav_2042"/>
<proteinExistence type="predicted"/>
<name>F0Q9P1_PARA1</name>
<evidence type="ECO:0000313" key="1">
    <source>
        <dbReference type="EMBL" id="ADX45956.1"/>
    </source>
</evidence>
<protein>
    <submittedName>
        <fullName evidence="1">Uncharacterized protein</fullName>
    </submittedName>
</protein>
<gene>
    <name evidence="1" type="ordered locus">Acav_2042</name>
</gene>
<dbReference type="AlphaFoldDB" id="F0Q9P1"/>
<dbReference type="HOGENOM" id="CLU_1840725_0_0_4"/>
<reference evidence="1" key="1">
    <citation type="submission" date="2011-02" db="EMBL/GenBank/DDBJ databases">
        <title>Complete sequence of Acidovorax avenae subsp. avenae ATCC 19860.</title>
        <authorList>
            <consortium name="US DOE Joint Genome Institute"/>
            <person name="Lucas S."/>
            <person name="Copeland A."/>
            <person name="Lapidus A."/>
            <person name="Cheng J.-F."/>
            <person name="Goodwin L."/>
            <person name="Pitluck S."/>
            <person name="Chertkov O."/>
            <person name="Held B."/>
            <person name="Detter J.C."/>
            <person name="Han C."/>
            <person name="Tapia R."/>
            <person name="Land M."/>
            <person name="Hauser L."/>
            <person name="Kyrpides N."/>
            <person name="Ivanova N."/>
            <person name="Ovchinnikova G."/>
            <person name="Pagani I."/>
            <person name="Gordon S."/>
            <person name="Woyke T."/>
        </authorList>
    </citation>
    <scope>NUCLEOTIDE SEQUENCE</scope>
    <source>
        <strain evidence="1">ATCC 19860</strain>
    </source>
</reference>
<keyword evidence="2" id="KW-1185">Reference proteome</keyword>
<dbReference type="EMBL" id="CP002521">
    <property type="protein sequence ID" value="ADX45956.1"/>
    <property type="molecule type" value="Genomic_DNA"/>
</dbReference>
<dbReference type="Proteomes" id="UP000002482">
    <property type="component" value="Chromosome"/>
</dbReference>
<evidence type="ECO:0000313" key="2">
    <source>
        <dbReference type="Proteomes" id="UP000002482"/>
    </source>
</evidence>
<organism evidence="1 2">
    <name type="scientific">Paracidovorax avenae (strain ATCC 19860 / DSM 7227 / CCUG 15838 / JCM 20985 / LMG 2117 / NCPPB 1011)</name>
    <name type="common">Acidovorax avenae</name>
    <dbReference type="NCBI Taxonomy" id="643561"/>
    <lineage>
        <taxon>Bacteria</taxon>
        <taxon>Pseudomonadati</taxon>
        <taxon>Pseudomonadota</taxon>
        <taxon>Betaproteobacteria</taxon>
        <taxon>Burkholderiales</taxon>
        <taxon>Comamonadaceae</taxon>
        <taxon>Paracidovorax</taxon>
    </lineage>
</organism>